<evidence type="ECO:0000313" key="3">
    <source>
        <dbReference type="EMBL" id="CUS09303.1"/>
    </source>
</evidence>
<dbReference type="PANTHER" id="PTHR31902:SF7">
    <property type="entry name" value="ALTERED INHERITANCE OF MITOCHONDRIA PROTEIN 32"/>
    <property type="match status" value="1"/>
</dbReference>
<dbReference type="Pfam" id="PF06999">
    <property type="entry name" value="Suc_Fer-like"/>
    <property type="match status" value="1"/>
</dbReference>
<feature type="non-terminal residue" evidence="3">
    <location>
        <position position="1"/>
    </location>
</feature>
<organism evidence="3 4">
    <name type="scientific">Tuber aestivum</name>
    <name type="common">summer truffle</name>
    <dbReference type="NCBI Taxonomy" id="59557"/>
    <lineage>
        <taxon>Eukaryota</taxon>
        <taxon>Fungi</taxon>
        <taxon>Dikarya</taxon>
        <taxon>Ascomycota</taxon>
        <taxon>Pezizomycotina</taxon>
        <taxon>Pezizomycetes</taxon>
        <taxon>Pezizales</taxon>
        <taxon>Tuberaceae</taxon>
        <taxon>Tuber</taxon>
    </lineage>
</organism>
<accession>A0A292PS55</accession>
<evidence type="ECO:0000256" key="1">
    <source>
        <dbReference type="ARBA" id="ARBA00038208"/>
    </source>
</evidence>
<dbReference type="Proteomes" id="UP001412239">
    <property type="component" value="Unassembled WGS sequence"/>
</dbReference>
<proteinExistence type="inferred from homology"/>
<dbReference type="PANTHER" id="PTHR31902">
    <property type="entry name" value="ACTIN PATCHES DISTAL PROTEIN 1"/>
    <property type="match status" value="1"/>
</dbReference>
<reference evidence="3" key="1">
    <citation type="submission" date="2015-10" db="EMBL/GenBank/DDBJ databases">
        <authorList>
            <person name="Regsiter A."/>
            <person name="william w."/>
        </authorList>
    </citation>
    <scope>NUCLEOTIDE SEQUENCE</scope>
    <source>
        <strain evidence="3">Montdore</strain>
    </source>
</reference>
<protein>
    <recommendedName>
        <fullName evidence="2">Altered inheritance of mitochondria protein 32</fullName>
    </recommendedName>
</protein>
<keyword evidence="4" id="KW-1185">Reference proteome</keyword>
<comment type="similarity">
    <text evidence="1">Belongs to the AIM32 family.</text>
</comment>
<dbReference type="EMBL" id="LN891087">
    <property type="protein sequence ID" value="CUS09303.1"/>
    <property type="molecule type" value="Genomic_DNA"/>
</dbReference>
<dbReference type="AlphaFoldDB" id="A0A292PS55"/>
<sequence>MQLHTRHSLRLSSRNFHGTSVRFSARRIPIPFETHLQPPLHVTEKCPPSCVCSLESLPKDLDIDRATSLRGTMANYYRHLLVCTGRSDWASRVELDVSEPGGGLAGKIKEGGGRKDLRDPFAPTLVTNSSFEREPGVEEGQGVASAYIFPSGVYLPKIPVEDEGVVELVRRFLLPGGGEVESGLESREVLETVVLICSHNSRDTRCGLVAEPLKRQFEKELAEKGVLLEGYGDEEGGAGKARVGFTS</sequence>
<dbReference type="InterPro" id="IPR009737">
    <property type="entry name" value="Aim32/Apd1-like"/>
</dbReference>
<evidence type="ECO:0000256" key="2">
    <source>
        <dbReference type="ARBA" id="ARBA00040895"/>
    </source>
</evidence>
<name>A0A292PS55_9PEZI</name>
<evidence type="ECO:0000313" key="4">
    <source>
        <dbReference type="Proteomes" id="UP001412239"/>
    </source>
</evidence>
<gene>
    <name evidence="3" type="ORF">GSTUAT00006578001</name>
</gene>